<dbReference type="AlphaFoldDB" id="A0A9N8V173"/>
<sequence>MPTIYLVAFLSGFAINMVSVRRESFGNYREAAEKGVLPHNSIMRLKVIHPLDKRQLLGVTLKKNVKKDPEKANSSAVENGSTFYKTRLAVCYYKAIGTYLGEKVFYWYNIAANEGDKIAQRGLAICYSEGIGVEKDVKHALTWLTKPANQGDGFASAQIGWSYLKGIGIVIDARNAVYWFLKSTENSMFRIGDGFRTGAGVVKDIFDCEAVAGTFGPESCSCGRIVAVIPPEFPPYLRKVSAIAEAPSRNPDCATQIVLFDIISMVEMLACQCCDGLRELWKNLVLANVA</sequence>
<reference evidence="1" key="1">
    <citation type="submission" date="2021-06" db="EMBL/GenBank/DDBJ databases">
        <authorList>
            <person name="Kallberg Y."/>
            <person name="Tangrot J."/>
            <person name="Rosling A."/>
        </authorList>
    </citation>
    <scope>NUCLEOTIDE SEQUENCE</scope>
    <source>
        <strain evidence="1">MT106</strain>
    </source>
</reference>
<dbReference type="SMART" id="SM00671">
    <property type="entry name" value="SEL1"/>
    <property type="match status" value="3"/>
</dbReference>
<dbReference type="EMBL" id="CAJVPL010000018">
    <property type="protein sequence ID" value="CAG8434545.1"/>
    <property type="molecule type" value="Genomic_DNA"/>
</dbReference>
<dbReference type="PANTHER" id="PTHR43628">
    <property type="entry name" value="ACTIVATOR OF C KINASE PROTEIN 1-RELATED"/>
    <property type="match status" value="1"/>
</dbReference>
<name>A0A9N8V173_9GLOM</name>
<dbReference type="Gene3D" id="1.25.40.10">
    <property type="entry name" value="Tetratricopeptide repeat domain"/>
    <property type="match status" value="1"/>
</dbReference>
<dbReference type="Proteomes" id="UP000789831">
    <property type="component" value="Unassembled WGS sequence"/>
</dbReference>
<proteinExistence type="predicted"/>
<protein>
    <submittedName>
        <fullName evidence="1">6970_t:CDS:1</fullName>
    </submittedName>
</protein>
<dbReference type="PANTHER" id="PTHR43628:SF1">
    <property type="entry name" value="CHITIN SYNTHASE REGULATORY FACTOR 2-RELATED"/>
    <property type="match status" value="1"/>
</dbReference>
<evidence type="ECO:0000313" key="2">
    <source>
        <dbReference type="Proteomes" id="UP000789831"/>
    </source>
</evidence>
<dbReference type="InterPro" id="IPR052945">
    <property type="entry name" value="Mitotic_Regulator"/>
</dbReference>
<gene>
    <name evidence="1" type="ORF">AGERDE_LOCUS365</name>
</gene>
<dbReference type="Pfam" id="PF08238">
    <property type="entry name" value="Sel1"/>
    <property type="match status" value="3"/>
</dbReference>
<accession>A0A9N8V173</accession>
<dbReference type="SUPFAM" id="SSF81901">
    <property type="entry name" value="HCP-like"/>
    <property type="match status" value="1"/>
</dbReference>
<evidence type="ECO:0000313" key="1">
    <source>
        <dbReference type="EMBL" id="CAG8434545.1"/>
    </source>
</evidence>
<keyword evidence="2" id="KW-1185">Reference proteome</keyword>
<dbReference type="InterPro" id="IPR006597">
    <property type="entry name" value="Sel1-like"/>
</dbReference>
<organism evidence="1 2">
    <name type="scientific">Ambispora gerdemannii</name>
    <dbReference type="NCBI Taxonomy" id="144530"/>
    <lineage>
        <taxon>Eukaryota</taxon>
        <taxon>Fungi</taxon>
        <taxon>Fungi incertae sedis</taxon>
        <taxon>Mucoromycota</taxon>
        <taxon>Glomeromycotina</taxon>
        <taxon>Glomeromycetes</taxon>
        <taxon>Archaeosporales</taxon>
        <taxon>Ambisporaceae</taxon>
        <taxon>Ambispora</taxon>
    </lineage>
</organism>
<dbReference type="OrthoDB" id="2384430at2759"/>
<dbReference type="InterPro" id="IPR011990">
    <property type="entry name" value="TPR-like_helical_dom_sf"/>
</dbReference>
<comment type="caution">
    <text evidence="1">The sequence shown here is derived from an EMBL/GenBank/DDBJ whole genome shotgun (WGS) entry which is preliminary data.</text>
</comment>